<name>A0ABD6CGA1_9EURY</name>
<sequence length="199" mass="21309">MTAHRRGPLLVGGLLFVLGIAMLLVRGIANLVSVDWLVDQLGHDYLVIAGFGLVALFLALLVILARSLYGFEQATPPTAESVPTGVPLGAQIDHVVEQGLHPYEHVTGRSRATVRDRLRQTAIETVRRVDGCSSAAARAAVSAGEWTDDQAAAAFLADEGPAPLAQRLRDALPRGSRFQDRTARAVTAILERDEQGGDR</sequence>
<keyword evidence="1" id="KW-1133">Transmembrane helix</keyword>
<dbReference type="InterPro" id="IPR055693">
    <property type="entry name" value="DUF7269"/>
</dbReference>
<protein>
    <submittedName>
        <fullName evidence="2">Uncharacterized protein</fullName>
    </submittedName>
</protein>
<feature type="transmembrane region" description="Helical" evidence="1">
    <location>
        <begin position="7"/>
        <end position="25"/>
    </location>
</feature>
<keyword evidence="1" id="KW-0472">Membrane</keyword>
<dbReference type="AlphaFoldDB" id="A0ABD6CGA1"/>
<dbReference type="EMBL" id="JBHUDJ010000014">
    <property type="protein sequence ID" value="MFD1588843.1"/>
    <property type="molecule type" value="Genomic_DNA"/>
</dbReference>
<keyword evidence="3" id="KW-1185">Reference proteome</keyword>
<reference evidence="2 3" key="1">
    <citation type="journal article" date="2019" name="Int. J. Syst. Evol. Microbiol.">
        <title>The Global Catalogue of Microorganisms (GCM) 10K type strain sequencing project: providing services to taxonomists for standard genome sequencing and annotation.</title>
        <authorList>
            <consortium name="The Broad Institute Genomics Platform"/>
            <consortium name="The Broad Institute Genome Sequencing Center for Infectious Disease"/>
            <person name="Wu L."/>
            <person name="Ma J."/>
        </authorList>
    </citation>
    <scope>NUCLEOTIDE SEQUENCE [LARGE SCALE GENOMIC DNA]</scope>
    <source>
        <strain evidence="2 3">CGMCC 1.12125</strain>
    </source>
</reference>
<evidence type="ECO:0000313" key="3">
    <source>
        <dbReference type="Proteomes" id="UP001597119"/>
    </source>
</evidence>
<dbReference type="RefSeq" id="WP_247378498.1">
    <property type="nucleotide sequence ID" value="NZ_JALLGV010000005.1"/>
</dbReference>
<dbReference type="Pfam" id="PF23933">
    <property type="entry name" value="DUF7269"/>
    <property type="match status" value="1"/>
</dbReference>
<keyword evidence="1" id="KW-0812">Transmembrane</keyword>
<gene>
    <name evidence="2" type="ORF">ACFR9U_17840</name>
</gene>
<evidence type="ECO:0000256" key="1">
    <source>
        <dbReference type="SAM" id="Phobius"/>
    </source>
</evidence>
<organism evidence="2 3">
    <name type="scientific">Halorientalis brevis</name>
    <dbReference type="NCBI Taxonomy" id="1126241"/>
    <lineage>
        <taxon>Archaea</taxon>
        <taxon>Methanobacteriati</taxon>
        <taxon>Methanobacteriota</taxon>
        <taxon>Stenosarchaea group</taxon>
        <taxon>Halobacteria</taxon>
        <taxon>Halobacteriales</taxon>
        <taxon>Haloarculaceae</taxon>
        <taxon>Halorientalis</taxon>
    </lineage>
</organism>
<dbReference type="Proteomes" id="UP001597119">
    <property type="component" value="Unassembled WGS sequence"/>
</dbReference>
<comment type="caution">
    <text evidence="2">The sequence shown here is derived from an EMBL/GenBank/DDBJ whole genome shotgun (WGS) entry which is preliminary data.</text>
</comment>
<feature type="transmembrane region" description="Helical" evidence="1">
    <location>
        <begin position="45"/>
        <end position="65"/>
    </location>
</feature>
<proteinExistence type="predicted"/>
<evidence type="ECO:0000313" key="2">
    <source>
        <dbReference type="EMBL" id="MFD1588843.1"/>
    </source>
</evidence>
<accession>A0ABD6CGA1</accession>